<feature type="region of interest" description="Disordered" evidence="1">
    <location>
        <begin position="49"/>
        <end position="150"/>
    </location>
</feature>
<feature type="compositionally biased region" description="Pro residues" evidence="1">
    <location>
        <begin position="13"/>
        <end position="27"/>
    </location>
</feature>
<evidence type="ECO:0000313" key="2">
    <source>
        <dbReference type="EMBL" id="JAT61478.1"/>
    </source>
</evidence>
<reference evidence="2" key="1">
    <citation type="submission" date="2015-07" db="EMBL/GenBank/DDBJ databases">
        <title>Transcriptome Assembly of Anthurium amnicola.</title>
        <authorList>
            <person name="Suzuki J."/>
        </authorList>
    </citation>
    <scope>NUCLEOTIDE SEQUENCE</scope>
</reference>
<accession>A0A1D1Z3J7</accession>
<name>A0A1D1Z3J7_9ARAE</name>
<proteinExistence type="predicted"/>
<feature type="non-terminal residue" evidence="2">
    <location>
        <position position="1"/>
    </location>
</feature>
<feature type="region of interest" description="Disordered" evidence="1">
    <location>
        <begin position="1"/>
        <end position="30"/>
    </location>
</feature>
<dbReference type="AlphaFoldDB" id="A0A1D1Z3J7"/>
<sequence length="150" mass="15726">RTASSTDARRLAPPLPAPTQPTAPPDSNPSAVCPCRIATCACRILPIGGPPPAPPTATVTATAPHLDARWSPPGSAISRPLAHSSHSAALCRGSSPDATAALIPPRRIRHAASRRLAATSRRRRPEPRRPPPLRRAPPPAGPHSHVRCRV</sequence>
<organism evidence="2">
    <name type="scientific">Anthurium amnicola</name>
    <dbReference type="NCBI Taxonomy" id="1678845"/>
    <lineage>
        <taxon>Eukaryota</taxon>
        <taxon>Viridiplantae</taxon>
        <taxon>Streptophyta</taxon>
        <taxon>Embryophyta</taxon>
        <taxon>Tracheophyta</taxon>
        <taxon>Spermatophyta</taxon>
        <taxon>Magnoliopsida</taxon>
        <taxon>Liliopsida</taxon>
        <taxon>Araceae</taxon>
        <taxon>Pothoideae</taxon>
        <taxon>Potheae</taxon>
        <taxon>Anthurium</taxon>
    </lineage>
</organism>
<protein>
    <submittedName>
        <fullName evidence="2">Uncharacterized protein</fullName>
    </submittedName>
</protein>
<evidence type="ECO:0000256" key="1">
    <source>
        <dbReference type="SAM" id="MobiDB-lite"/>
    </source>
</evidence>
<gene>
    <name evidence="2" type="ORF">g.94206</name>
</gene>
<dbReference type="EMBL" id="GDJX01006458">
    <property type="protein sequence ID" value="JAT61478.1"/>
    <property type="molecule type" value="Transcribed_RNA"/>
</dbReference>